<proteinExistence type="predicted"/>
<feature type="compositionally biased region" description="Polar residues" evidence="1">
    <location>
        <begin position="188"/>
        <end position="202"/>
    </location>
</feature>
<dbReference type="KEGG" id="alim:106529336"/>
<gene>
    <name evidence="3" type="primary">LOC106529336</name>
</gene>
<organism evidence="2 3">
    <name type="scientific">Austrofundulus limnaeus</name>
    <name type="common">Annual killifish</name>
    <dbReference type="NCBI Taxonomy" id="52670"/>
    <lineage>
        <taxon>Eukaryota</taxon>
        <taxon>Metazoa</taxon>
        <taxon>Chordata</taxon>
        <taxon>Craniata</taxon>
        <taxon>Vertebrata</taxon>
        <taxon>Euteleostomi</taxon>
        <taxon>Actinopterygii</taxon>
        <taxon>Neopterygii</taxon>
        <taxon>Teleostei</taxon>
        <taxon>Neoteleostei</taxon>
        <taxon>Acanthomorphata</taxon>
        <taxon>Ovalentaria</taxon>
        <taxon>Atherinomorphae</taxon>
        <taxon>Cyprinodontiformes</taxon>
        <taxon>Rivulidae</taxon>
        <taxon>Austrofundulus</taxon>
    </lineage>
</organism>
<reference evidence="3" key="1">
    <citation type="submission" date="2025-08" db="UniProtKB">
        <authorList>
            <consortium name="RefSeq"/>
        </authorList>
    </citation>
    <scope>IDENTIFICATION</scope>
</reference>
<dbReference type="Proteomes" id="UP000192220">
    <property type="component" value="Unplaced"/>
</dbReference>
<dbReference type="AlphaFoldDB" id="A0A2I4CJM0"/>
<evidence type="ECO:0000256" key="1">
    <source>
        <dbReference type="SAM" id="MobiDB-lite"/>
    </source>
</evidence>
<accession>A0A2I4CJM0</accession>
<evidence type="ECO:0000313" key="3">
    <source>
        <dbReference type="RefSeq" id="XP_013880189.1"/>
    </source>
</evidence>
<dbReference type="GeneID" id="106529336"/>
<feature type="region of interest" description="Disordered" evidence="1">
    <location>
        <begin position="175"/>
        <end position="278"/>
    </location>
</feature>
<sequence>MSLRNWMFTSQRRLLQSKEKPSFSNSLTEKFPQINIMDVTKELDVYIPKEAEVCVIPLNRLPNSVLKKMGLPLPDRESADSPDVVWICPAIMKRKGPGPASRRESCSLEKLQVVSTTLQMSFISSNLTAWELLQTVTSGAQLSRAGLLRQDSVPPGNQNGLVIDQDRIYLCIRRSARTRGQPRPRKLQPTQPAGPSASTSPEQDPGSERRHQILQAAGKPLKRKAESPVSAASPPRQLLVLDGGEQNVEDEDGAGGSWSSAGGSGRNSPEQSWAVRQTLAAASASSSLSREFDFKELENEEKLAQKKAKFLQDVAALEDLQF</sequence>
<evidence type="ECO:0000313" key="2">
    <source>
        <dbReference type="Proteomes" id="UP000192220"/>
    </source>
</evidence>
<dbReference type="InParanoid" id="A0A2I4CJM0"/>
<protein>
    <submittedName>
        <fullName evidence="3">Uncharacterized protein LOC106529336</fullName>
    </submittedName>
</protein>
<dbReference type="RefSeq" id="XP_013880189.1">
    <property type="nucleotide sequence ID" value="XM_014024735.1"/>
</dbReference>
<feature type="compositionally biased region" description="Polar residues" evidence="1">
    <location>
        <begin position="266"/>
        <end position="275"/>
    </location>
</feature>
<dbReference type="OrthoDB" id="8893791at2759"/>
<keyword evidence="2" id="KW-1185">Reference proteome</keyword>
<name>A0A2I4CJM0_AUSLI</name>
<feature type="compositionally biased region" description="Basic residues" evidence="1">
    <location>
        <begin position="175"/>
        <end position="186"/>
    </location>
</feature>